<accession>A0A232FAS3</accession>
<dbReference type="Proteomes" id="UP000215335">
    <property type="component" value="Unassembled WGS sequence"/>
</dbReference>
<name>A0A232FAS3_9HYME</name>
<evidence type="ECO:0000313" key="3">
    <source>
        <dbReference type="Proteomes" id="UP000215335"/>
    </source>
</evidence>
<keyword evidence="3" id="KW-1185">Reference proteome</keyword>
<comment type="caution">
    <text evidence="2">The sequence shown here is derived from an EMBL/GenBank/DDBJ whole genome shotgun (WGS) entry which is preliminary data.</text>
</comment>
<keyword evidence="1" id="KW-0175">Coiled coil</keyword>
<dbReference type="EMBL" id="NNAY01000586">
    <property type="protein sequence ID" value="OXU27533.1"/>
    <property type="molecule type" value="Genomic_DNA"/>
</dbReference>
<proteinExistence type="predicted"/>
<evidence type="ECO:0000313" key="2">
    <source>
        <dbReference type="EMBL" id="OXU27533.1"/>
    </source>
</evidence>
<protein>
    <submittedName>
        <fullName evidence="2">Uncharacterized protein</fullName>
    </submittedName>
</protein>
<dbReference type="AlphaFoldDB" id="A0A232FAS3"/>
<sequence>MTNKIFEKEVVEMAKKILDKAIEQLERAQRAVTTARENYWQAVEHYRLSDMASTINAVAAEWGTNEQALELQEKQVQTDEGTIQLKTGVPITTKSSIVIKRDTCMQRTESVEAVTRFDLSMHTQEEKLGHHPSPAAHTSIGRYVEVEVSRECDSQPTPQSPPNSPAQTMILNSEQYILRINVESCPKININDYDLPYVVDALNLGGWITSTLN</sequence>
<reference evidence="2 3" key="1">
    <citation type="journal article" date="2017" name="Curr. Biol.">
        <title>The Evolution of Venom by Co-option of Single-Copy Genes.</title>
        <authorList>
            <person name="Martinson E.O."/>
            <person name="Mrinalini"/>
            <person name="Kelkar Y.D."/>
            <person name="Chang C.H."/>
            <person name="Werren J.H."/>
        </authorList>
    </citation>
    <scope>NUCLEOTIDE SEQUENCE [LARGE SCALE GENOMIC DNA]</scope>
    <source>
        <strain evidence="2 3">Alberta</strain>
        <tissue evidence="2">Whole body</tissue>
    </source>
</reference>
<feature type="coiled-coil region" evidence="1">
    <location>
        <begin position="8"/>
        <end position="38"/>
    </location>
</feature>
<gene>
    <name evidence="2" type="ORF">TSAR_001616</name>
</gene>
<organism evidence="2 3">
    <name type="scientific">Trichomalopsis sarcophagae</name>
    <dbReference type="NCBI Taxonomy" id="543379"/>
    <lineage>
        <taxon>Eukaryota</taxon>
        <taxon>Metazoa</taxon>
        <taxon>Ecdysozoa</taxon>
        <taxon>Arthropoda</taxon>
        <taxon>Hexapoda</taxon>
        <taxon>Insecta</taxon>
        <taxon>Pterygota</taxon>
        <taxon>Neoptera</taxon>
        <taxon>Endopterygota</taxon>
        <taxon>Hymenoptera</taxon>
        <taxon>Apocrita</taxon>
        <taxon>Proctotrupomorpha</taxon>
        <taxon>Chalcidoidea</taxon>
        <taxon>Pteromalidae</taxon>
        <taxon>Pteromalinae</taxon>
        <taxon>Trichomalopsis</taxon>
    </lineage>
</organism>
<evidence type="ECO:0000256" key="1">
    <source>
        <dbReference type="SAM" id="Coils"/>
    </source>
</evidence>